<comment type="caution">
    <text evidence="1">The sequence shown here is derived from an EMBL/GenBank/DDBJ whole genome shotgun (WGS) entry which is preliminary data.</text>
</comment>
<name>A0A9K3NRW4_HELAN</name>
<evidence type="ECO:0000313" key="1">
    <source>
        <dbReference type="EMBL" id="KAF5810574.1"/>
    </source>
</evidence>
<organism evidence="1 2">
    <name type="scientific">Helianthus annuus</name>
    <name type="common">Common sunflower</name>
    <dbReference type="NCBI Taxonomy" id="4232"/>
    <lineage>
        <taxon>Eukaryota</taxon>
        <taxon>Viridiplantae</taxon>
        <taxon>Streptophyta</taxon>
        <taxon>Embryophyta</taxon>
        <taxon>Tracheophyta</taxon>
        <taxon>Spermatophyta</taxon>
        <taxon>Magnoliopsida</taxon>
        <taxon>eudicotyledons</taxon>
        <taxon>Gunneridae</taxon>
        <taxon>Pentapetalae</taxon>
        <taxon>asterids</taxon>
        <taxon>campanulids</taxon>
        <taxon>Asterales</taxon>
        <taxon>Asteraceae</taxon>
        <taxon>Asteroideae</taxon>
        <taxon>Heliantheae alliance</taxon>
        <taxon>Heliantheae</taxon>
        <taxon>Helianthus</taxon>
    </lineage>
</organism>
<proteinExistence type="predicted"/>
<dbReference type="Proteomes" id="UP000215914">
    <property type="component" value="Unassembled WGS sequence"/>
</dbReference>
<reference evidence="1" key="2">
    <citation type="submission" date="2020-06" db="EMBL/GenBank/DDBJ databases">
        <title>Helianthus annuus Genome sequencing and assembly Release 2.</title>
        <authorList>
            <person name="Gouzy J."/>
            <person name="Langlade N."/>
            <person name="Munos S."/>
        </authorList>
    </citation>
    <scope>NUCLEOTIDE SEQUENCE</scope>
    <source>
        <tissue evidence="1">Leaves</tissue>
    </source>
</reference>
<dbReference type="AlphaFoldDB" id="A0A9K3NRW4"/>
<gene>
    <name evidence="1" type="ORF">HanXRQr2_Chr04g0171161</name>
</gene>
<keyword evidence="2" id="KW-1185">Reference proteome</keyword>
<protein>
    <submittedName>
        <fullName evidence="1">Uncharacterized protein</fullName>
    </submittedName>
</protein>
<accession>A0A9K3NRW4</accession>
<dbReference type="Gramene" id="mRNA:HanXRQr2_Chr04g0171161">
    <property type="protein sequence ID" value="CDS:HanXRQr2_Chr04g0171161.1"/>
    <property type="gene ID" value="HanXRQr2_Chr04g0171161"/>
</dbReference>
<dbReference type="EMBL" id="MNCJ02000319">
    <property type="protein sequence ID" value="KAF5810574.1"/>
    <property type="molecule type" value="Genomic_DNA"/>
</dbReference>
<evidence type="ECO:0000313" key="2">
    <source>
        <dbReference type="Proteomes" id="UP000215914"/>
    </source>
</evidence>
<sequence>MAKVIVWRFERSERRFILKFSDRRRVKVRTINAILGMSEGVQKDILDLGVPRANDCERIRTVIRRLERKFQAEDDDDDDDDDDIDNTPLPTVSSWVVHEEAGTVEVTYQHGVKYSLSMEEMLNTERLYLLEQLCDLALSNDARSMVAMIFKYRLRQRRDEMMALYANLKYDNDESEKK</sequence>
<reference evidence="1" key="1">
    <citation type="journal article" date="2017" name="Nature">
        <title>The sunflower genome provides insights into oil metabolism, flowering and Asterid evolution.</title>
        <authorList>
            <person name="Badouin H."/>
            <person name="Gouzy J."/>
            <person name="Grassa C.J."/>
            <person name="Murat F."/>
            <person name="Staton S.E."/>
            <person name="Cottret L."/>
            <person name="Lelandais-Briere C."/>
            <person name="Owens G.L."/>
            <person name="Carrere S."/>
            <person name="Mayjonade B."/>
            <person name="Legrand L."/>
            <person name="Gill N."/>
            <person name="Kane N.C."/>
            <person name="Bowers J.E."/>
            <person name="Hubner S."/>
            <person name="Bellec A."/>
            <person name="Berard A."/>
            <person name="Berges H."/>
            <person name="Blanchet N."/>
            <person name="Boniface M.C."/>
            <person name="Brunel D."/>
            <person name="Catrice O."/>
            <person name="Chaidir N."/>
            <person name="Claudel C."/>
            <person name="Donnadieu C."/>
            <person name="Faraut T."/>
            <person name="Fievet G."/>
            <person name="Helmstetter N."/>
            <person name="King M."/>
            <person name="Knapp S.J."/>
            <person name="Lai Z."/>
            <person name="Le Paslier M.C."/>
            <person name="Lippi Y."/>
            <person name="Lorenzon L."/>
            <person name="Mandel J.R."/>
            <person name="Marage G."/>
            <person name="Marchand G."/>
            <person name="Marquand E."/>
            <person name="Bret-Mestries E."/>
            <person name="Morien E."/>
            <person name="Nambeesan S."/>
            <person name="Nguyen T."/>
            <person name="Pegot-Espagnet P."/>
            <person name="Pouilly N."/>
            <person name="Raftis F."/>
            <person name="Sallet E."/>
            <person name="Schiex T."/>
            <person name="Thomas J."/>
            <person name="Vandecasteele C."/>
            <person name="Vares D."/>
            <person name="Vear F."/>
            <person name="Vautrin S."/>
            <person name="Crespi M."/>
            <person name="Mangin B."/>
            <person name="Burke J.M."/>
            <person name="Salse J."/>
            <person name="Munos S."/>
            <person name="Vincourt P."/>
            <person name="Rieseberg L.H."/>
            <person name="Langlade N.B."/>
        </authorList>
    </citation>
    <scope>NUCLEOTIDE SEQUENCE</scope>
    <source>
        <tissue evidence="1">Leaves</tissue>
    </source>
</reference>